<dbReference type="EMBL" id="ATFT01000050">
    <property type="protein sequence ID" value="EPI68880.1"/>
    <property type="molecule type" value="Genomic_DNA"/>
</dbReference>
<dbReference type="PROSITE" id="PS51723">
    <property type="entry name" value="PEPTIDASE_M60"/>
    <property type="match status" value="1"/>
</dbReference>
<evidence type="ECO:0000313" key="2">
    <source>
        <dbReference type="EMBL" id="EPI68880.1"/>
    </source>
</evidence>
<comment type="caution">
    <text evidence="2">The sequence shown here is derived from an EMBL/GenBank/DDBJ whole genome shotgun (WGS) entry which is preliminary data.</text>
</comment>
<protein>
    <submittedName>
        <fullName evidence="2">Viral enhancin protein</fullName>
    </submittedName>
</protein>
<proteinExistence type="predicted"/>
<feature type="domain" description="Peptidase M60" evidence="1">
    <location>
        <begin position="39"/>
        <end position="340"/>
    </location>
</feature>
<sequence length="1020" mass="114748">MFILPIYGGYMTQEITLTCYSLPAAPGLDNIKFEKGREHDRQALGFILPANTQLQIRQPNNNAGNARLRLLCNDSACEKSLTLNGNWQTISTTVDSVPFIDTLFFAQGGEFSVIYRQPTSNKNLPHWRKGQSEDAFFQTWEEQASPFALLELDRVRFLLPWADRANVINAGITALDAYYTRVIDAYNGWTGLSDSPASPLNQNVANRYFIKADKHGVGAAYYLPWWCAQTAATLSQGWIDNVATQWTILHEIGHGYQGVFMNDVDLPVGEVWNNIYAAFFQQLNLNQGNHLYTDGWLYNYGRQSEQELQFITYLRNRTPVNAWGVRPRLQFLMLMLFKGGTEAFRVFNQNYRELGADENFLPCEHRLTDLLADAIATASGYDVAPFIQLCGLPVDAFTREQIAAQAVKPVWPLYDLLPEREWESARQQLGLDSFVWLVENAELAELNKTGTLTLTLNIDQPEQLYGRALTLHDNAGSTYTLPVNDSTLTLTPLPIGIYHLTLPKGRSQKYRPDTDYVVIREGENALTVNFTALQDSAAYNEQLIFLGYGDMPFARLAVDHEARQLVLDITNATPHSYFANTLYASITVLTASGEKVFERKMNGINCATGKIVVPFSDHYHLYLYHAEPGRLKASPGYLTLVSSTKYQLLRLDSEGLYHFSLNNDPAADLQAMFTHRADAIRACPLLMAQPYAACKNDLWLMLSHIEEPTRSALMRDSVDVLPADNSEPGEGIGKGVTLQLRGQGDRTFCQLAYDNRQQRMTIETLAGQPHPYYTATYSTLTIKEESGEVIYSRHYDGITHYSADSDTVVLQAGMYIELFHDEPYRCSAINETTGQNVRLKKHNRWRVVSDGLEVDSPEQTEEKNTSDAAALYGDKFSWQLIGKEENGFASMEIDIRAQQFIFTAYPIAPHSDFATEYAAVTIYNTRGTVVYRQSIKGSVQLGGYTDVCGLDEDYTIEVFHAEGADQSVIRNPLNGESWPQPQHVIWQVTARGLQRLTTNYPPHHSVFGRCEITLSDGGFA</sequence>
<dbReference type="InterPro" id="IPR042279">
    <property type="entry name" value="Pep_M60_3"/>
</dbReference>
<dbReference type="Pfam" id="PF03272">
    <property type="entry name" value="Mucin_bdg"/>
    <property type="match status" value="3"/>
</dbReference>
<dbReference type="InterPro" id="IPR004954">
    <property type="entry name" value="Mucin-bd"/>
</dbReference>
<name>A0A656IE59_SALE2</name>
<dbReference type="InterPro" id="IPR031161">
    <property type="entry name" value="Peptidase_M60_dom"/>
</dbReference>
<evidence type="ECO:0000313" key="3">
    <source>
        <dbReference type="Proteomes" id="UP000014535"/>
    </source>
</evidence>
<evidence type="ECO:0000259" key="1">
    <source>
        <dbReference type="PROSITE" id="PS51723"/>
    </source>
</evidence>
<dbReference type="SMART" id="SM01276">
    <property type="entry name" value="M60-like"/>
    <property type="match status" value="1"/>
</dbReference>
<organism evidence="2 3">
    <name type="scientific">Salmonella enteritidis (strain 2009K0958)</name>
    <dbReference type="NCBI Taxonomy" id="1192586"/>
    <lineage>
        <taxon>Bacteria</taxon>
        <taxon>Pseudomonadati</taxon>
        <taxon>Pseudomonadota</taxon>
        <taxon>Gammaproteobacteria</taxon>
        <taxon>Enterobacterales</taxon>
        <taxon>Enterobacteriaceae</taxon>
        <taxon>Salmonella</taxon>
    </lineage>
</organism>
<dbReference type="Pfam" id="PF13402">
    <property type="entry name" value="Peptidase_M60"/>
    <property type="match status" value="1"/>
</dbReference>
<accession>A0A656IE59</accession>
<dbReference type="Gene3D" id="3.40.390.80">
    <property type="entry name" value="Peptidase M60, enhancin-like domain 2"/>
    <property type="match status" value="1"/>
</dbReference>
<dbReference type="AlphaFoldDB" id="A0A656IE59"/>
<reference evidence="2 3" key="1">
    <citation type="submission" date="2013-04" db="EMBL/GenBank/DDBJ databases">
        <authorList>
            <person name="McClelland M."/>
            <person name="Porwollik S."/>
            <person name="Desai P."/>
            <person name="Cheng P."/>
            <person name="Wollam A."/>
            <person name="Pepin K."/>
            <person name="Palsikar V.B."/>
            <person name="Fulton L."/>
            <person name="Fulton R."/>
            <person name="Delehaunty K."/>
            <person name="Fronick C."/>
            <person name="Godfrey J."/>
            <person name="Waligorski J."/>
            <person name="Appelbaum E."/>
            <person name="Tomlinson C."/>
            <person name="Warren W."/>
            <person name="Sodergren E."/>
            <person name="Weinstock G."/>
            <person name="Wilson R.K."/>
        </authorList>
    </citation>
    <scope>NUCLEOTIDE SEQUENCE [LARGE SCALE GENOMIC DNA]</scope>
    <source>
        <strain evidence="2 3">2009K0958</strain>
    </source>
</reference>
<dbReference type="Gene3D" id="1.10.390.30">
    <property type="entry name" value="Peptidase M60, enhancin-like domain 3"/>
    <property type="match status" value="1"/>
</dbReference>
<dbReference type="Proteomes" id="UP000014535">
    <property type="component" value="Unassembled WGS sequence"/>
</dbReference>
<gene>
    <name evidence="2" type="ORF">A673_02651</name>
</gene>